<evidence type="ECO:0000313" key="2">
    <source>
        <dbReference type="Proteomes" id="UP000177740"/>
    </source>
</evidence>
<dbReference type="Proteomes" id="UP000177740">
    <property type="component" value="Unassembled WGS sequence"/>
</dbReference>
<dbReference type="AlphaFoldDB" id="A0A1G2EMA6"/>
<dbReference type="STRING" id="1801677.A2365_02210"/>
<protein>
    <recommendedName>
        <fullName evidence="3">DUF11 domain-containing protein</fullName>
    </recommendedName>
</protein>
<name>A0A1G2EMA6_9BACT</name>
<organism evidence="1 2">
    <name type="scientific">Candidatus Nealsonbacteria bacterium RIFOXYB1_FULL_40_15</name>
    <dbReference type="NCBI Taxonomy" id="1801677"/>
    <lineage>
        <taxon>Bacteria</taxon>
        <taxon>Candidatus Nealsoniibacteriota</taxon>
    </lineage>
</organism>
<proteinExistence type="predicted"/>
<gene>
    <name evidence="1" type="ORF">A2365_02210</name>
</gene>
<accession>A0A1G2EMA6</accession>
<dbReference type="PANTHER" id="PTHR34819:SF3">
    <property type="entry name" value="CELL SURFACE PROTEIN"/>
    <property type="match status" value="1"/>
</dbReference>
<sequence>MVKKILIFAVVAFLILGVLGFWYWKKNPYSKDVLKIEIIGPSEVDFSEEVEYTVKYKNNGDVRLENPRLVFEFPENTLVDGGSVRRKEISPEELGDIYPGEEKTYSFKGRLFGKEQSLKTANVWLSYQPKNLNARYESQSSFTTKIKSVPLTFDFDLPSRIEANKDFEFSLNYYSVMDYPLSSLTVKTEYPAGFELKSSKPASINKNEWDIPLLNRAEGGRIEIQGKFSAELGEYKIFKAQLGMWRDGEFVLLKEINRGVEIMEPYLSIIQQVNSQADYVASPGDQLHYEISFRNVGEEPFRDLFLVARLEGSGFDFSTVRTQDGQFESGDNTIIWDWHDTPKLRFLDQGEEGKVEFWVKVKDGWDNQGKESVLKNAILISKVKQEFSIKVNSKLELNQQAILDGGANPPQAGTATTYNISWNVKNRLNNMKNVKVKAILPQNVRLTGNSSQDGSFAFDSQSREILWIVGDMQAGSADSSISFQAEITPFPNQKGQNASLIEQARIIGEDEWTQRSVEQKANSLFTPETVK</sequence>
<evidence type="ECO:0000313" key="1">
    <source>
        <dbReference type="EMBL" id="OGZ26926.1"/>
    </source>
</evidence>
<dbReference type="Gene3D" id="2.60.40.1170">
    <property type="entry name" value="Mu homology domain, subdomain B"/>
    <property type="match status" value="1"/>
</dbReference>
<dbReference type="EMBL" id="MHMM01000013">
    <property type="protein sequence ID" value="OGZ26926.1"/>
    <property type="molecule type" value="Genomic_DNA"/>
</dbReference>
<dbReference type="InterPro" id="IPR051172">
    <property type="entry name" value="Chlamydia_OmcB"/>
</dbReference>
<evidence type="ECO:0008006" key="3">
    <source>
        <dbReference type="Google" id="ProtNLM"/>
    </source>
</evidence>
<dbReference type="PANTHER" id="PTHR34819">
    <property type="entry name" value="LARGE CYSTEINE-RICH PERIPLASMIC PROTEIN OMCB"/>
    <property type="match status" value="1"/>
</dbReference>
<comment type="caution">
    <text evidence="1">The sequence shown here is derived from an EMBL/GenBank/DDBJ whole genome shotgun (WGS) entry which is preliminary data.</text>
</comment>
<reference evidence="1 2" key="1">
    <citation type="journal article" date="2016" name="Nat. Commun.">
        <title>Thousands of microbial genomes shed light on interconnected biogeochemical processes in an aquifer system.</title>
        <authorList>
            <person name="Anantharaman K."/>
            <person name="Brown C.T."/>
            <person name="Hug L.A."/>
            <person name="Sharon I."/>
            <person name="Castelle C.J."/>
            <person name="Probst A.J."/>
            <person name="Thomas B.C."/>
            <person name="Singh A."/>
            <person name="Wilkins M.J."/>
            <person name="Karaoz U."/>
            <person name="Brodie E.L."/>
            <person name="Williams K.H."/>
            <person name="Hubbard S.S."/>
            <person name="Banfield J.F."/>
        </authorList>
    </citation>
    <scope>NUCLEOTIDE SEQUENCE [LARGE SCALE GENOMIC DNA]</scope>
</reference>